<protein>
    <submittedName>
        <fullName evidence="2">Uncharacterized protein</fullName>
    </submittedName>
</protein>
<accession>A0A8S9SU38</accession>
<sequence>MGDNSSSSTETAATLAQLLAAVQSISERMTRFEQGQQAQANNWNNNQQQQQENPKDGSGTDSDIPSLEEEDHRPPPRRNARNRGRNRGRDYDQEEERPWLGGKDLKLKPPTFAGKVNVMSPILDRIVRMGCGARQCAEQVI</sequence>
<organism evidence="2 3">
    <name type="scientific">Brassica cretica</name>
    <name type="common">Mustard</name>
    <dbReference type="NCBI Taxonomy" id="69181"/>
    <lineage>
        <taxon>Eukaryota</taxon>
        <taxon>Viridiplantae</taxon>
        <taxon>Streptophyta</taxon>
        <taxon>Embryophyta</taxon>
        <taxon>Tracheophyta</taxon>
        <taxon>Spermatophyta</taxon>
        <taxon>Magnoliopsida</taxon>
        <taxon>eudicotyledons</taxon>
        <taxon>Gunneridae</taxon>
        <taxon>Pentapetalae</taxon>
        <taxon>rosids</taxon>
        <taxon>malvids</taxon>
        <taxon>Brassicales</taxon>
        <taxon>Brassicaceae</taxon>
        <taxon>Brassiceae</taxon>
        <taxon>Brassica</taxon>
    </lineage>
</organism>
<gene>
    <name evidence="2" type="ORF">F2Q69_00035627</name>
</gene>
<feature type="compositionally biased region" description="Low complexity" evidence="1">
    <location>
        <begin position="33"/>
        <end position="52"/>
    </location>
</feature>
<feature type="region of interest" description="Disordered" evidence="1">
    <location>
        <begin position="30"/>
        <end position="107"/>
    </location>
</feature>
<comment type="caution">
    <text evidence="2">The sequence shown here is derived from an EMBL/GenBank/DDBJ whole genome shotgun (WGS) entry which is preliminary data.</text>
</comment>
<feature type="compositionally biased region" description="Basic residues" evidence="1">
    <location>
        <begin position="75"/>
        <end position="86"/>
    </location>
</feature>
<proteinExistence type="predicted"/>
<dbReference type="EMBL" id="QGKX02000004">
    <property type="protein sequence ID" value="KAF3603683.1"/>
    <property type="molecule type" value="Genomic_DNA"/>
</dbReference>
<dbReference type="Proteomes" id="UP000712600">
    <property type="component" value="Unassembled WGS sequence"/>
</dbReference>
<name>A0A8S9SU38_BRACR</name>
<evidence type="ECO:0000313" key="3">
    <source>
        <dbReference type="Proteomes" id="UP000712600"/>
    </source>
</evidence>
<evidence type="ECO:0000313" key="2">
    <source>
        <dbReference type="EMBL" id="KAF3603683.1"/>
    </source>
</evidence>
<dbReference type="AlphaFoldDB" id="A0A8S9SU38"/>
<reference evidence="2" key="1">
    <citation type="submission" date="2019-12" db="EMBL/GenBank/DDBJ databases">
        <title>Genome sequencing and annotation of Brassica cretica.</title>
        <authorList>
            <person name="Studholme D.J."/>
            <person name="Sarris P."/>
        </authorList>
    </citation>
    <scope>NUCLEOTIDE SEQUENCE</scope>
    <source>
        <strain evidence="2">PFS-109/04</strain>
        <tissue evidence="2">Leaf</tissue>
    </source>
</reference>
<evidence type="ECO:0000256" key="1">
    <source>
        <dbReference type="SAM" id="MobiDB-lite"/>
    </source>
</evidence>